<dbReference type="Pfam" id="PF01370">
    <property type="entry name" value="Epimerase"/>
    <property type="match status" value="1"/>
</dbReference>
<dbReference type="InterPro" id="IPR036291">
    <property type="entry name" value="NAD(P)-bd_dom_sf"/>
</dbReference>
<dbReference type="AlphaFoldDB" id="A0A2M9BDX8"/>
<proteinExistence type="predicted"/>
<evidence type="ECO:0000259" key="1">
    <source>
        <dbReference type="Pfam" id="PF01370"/>
    </source>
</evidence>
<dbReference type="EMBL" id="PGEZ01000001">
    <property type="protein sequence ID" value="PJJ56132.1"/>
    <property type="molecule type" value="Genomic_DNA"/>
</dbReference>
<sequence length="343" mass="36866">MTGASGNVGSAVVRRLRRAGHDVVGVVRRPGGQPIDWVVADLSRDCHQVLVDAFRGADAVVHLAWGFQPTHRPDYLESLGVGGTRRMLDAVSEAGVRHVVHQSSIGAYAPRRDRAPVAEDWPTTGISSSPYSRHKVAAERLLDAFEARSETIVTRMRPGIIGQSSAGSAQLRYFLPTVVPAAVLRRVPVLPLDRDLTLQVVHADDVAEAIARALESEAPGPFNLAADPVLSRDDVATALDAVPLHVPMPVLRAVADLSWRARLQGVDPGWVDLAATVPILDTSRARSVLGWAPAHTAPSVLAEMIEGLAAADHGPSPVLRPRTVLDGVRRAWRRGPVAQRRRP</sequence>
<dbReference type="InterPro" id="IPR051783">
    <property type="entry name" value="NAD(P)-dependent_oxidoreduct"/>
</dbReference>
<dbReference type="RefSeq" id="WP_245857511.1">
    <property type="nucleotide sequence ID" value="NZ_PGEZ01000001.1"/>
</dbReference>
<name>A0A2M9BDX8_9ACTN</name>
<evidence type="ECO:0000313" key="2">
    <source>
        <dbReference type="EMBL" id="PJJ56132.1"/>
    </source>
</evidence>
<evidence type="ECO:0000313" key="3">
    <source>
        <dbReference type="Proteomes" id="UP000230842"/>
    </source>
</evidence>
<protein>
    <submittedName>
        <fullName evidence="2">Nucleoside-diphosphate-sugar epimerase</fullName>
    </submittedName>
</protein>
<dbReference type="Gene3D" id="3.40.50.720">
    <property type="entry name" value="NAD(P)-binding Rossmann-like Domain"/>
    <property type="match status" value="1"/>
</dbReference>
<dbReference type="GO" id="GO:0004029">
    <property type="term" value="F:aldehyde dehydrogenase (NAD+) activity"/>
    <property type="evidence" value="ECO:0007669"/>
    <property type="project" value="TreeGrafter"/>
</dbReference>
<keyword evidence="3" id="KW-1185">Reference proteome</keyword>
<dbReference type="InterPro" id="IPR001509">
    <property type="entry name" value="Epimerase_deHydtase"/>
</dbReference>
<reference evidence="2 3" key="1">
    <citation type="submission" date="2017-11" db="EMBL/GenBank/DDBJ databases">
        <title>Genomic Encyclopedia of Archaeal and Bacterial Type Strains, Phase II (KMG-II): From Individual Species to Whole Genera.</title>
        <authorList>
            <person name="Goeker M."/>
        </authorList>
    </citation>
    <scope>NUCLEOTIDE SEQUENCE [LARGE SCALE GENOMIC DNA]</scope>
    <source>
        <strain evidence="2 3">DSM 27763</strain>
    </source>
</reference>
<dbReference type="GO" id="GO:0005737">
    <property type="term" value="C:cytoplasm"/>
    <property type="evidence" value="ECO:0007669"/>
    <property type="project" value="TreeGrafter"/>
</dbReference>
<organism evidence="2 3">
    <name type="scientific">Mumia flava</name>
    <dbReference type="NCBI Taxonomy" id="1348852"/>
    <lineage>
        <taxon>Bacteria</taxon>
        <taxon>Bacillati</taxon>
        <taxon>Actinomycetota</taxon>
        <taxon>Actinomycetes</taxon>
        <taxon>Propionibacteriales</taxon>
        <taxon>Nocardioidaceae</taxon>
        <taxon>Mumia</taxon>
    </lineage>
</organism>
<accession>A0A2M9BDX8</accession>
<dbReference type="PANTHER" id="PTHR48079">
    <property type="entry name" value="PROTEIN YEEZ"/>
    <property type="match status" value="1"/>
</dbReference>
<dbReference type="Proteomes" id="UP000230842">
    <property type="component" value="Unassembled WGS sequence"/>
</dbReference>
<gene>
    <name evidence="2" type="ORF">CLV56_0336</name>
</gene>
<comment type="caution">
    <text evidence="2">The sequence shown here is derived from an EMBL/GenBank/DDBJ whole genome shotgun (WGS) entry which is preliminary data.</text>
</comment>
<dbReference type="PANTHER" id="PTHR48079:SF6">
    <property type="entry name" value="NAD(P)-BINDING DOMAIN-CONTAINING PROTEIN-RELATED"/>
    <property type="match status" value="1"/>
</dbReference>
<dbReference type="SUPFAM" id="SSF51735">
    <property type="entry name" value="NAD(P)-binding Rossmann-fold domains"/>
    <property type="match status" value="1"/>
</dbReference>
<feature type="domain" description="NAD-dependent epimerase/dehydratase" evidence="1">
    <location>
        <begin position="1"/>
        <end position="224"/>
    </location>
</feature>